<dbReference type="InterPro" id="IPR016024">
    <property type="entry name" value="ARM-type_fold"/>
</dbReference>
<dbReference type="PROSITE" id="PS50837">
    <property type="entry name" value="NACHT"/>
    <property type="match status" value="1"/>
</dbReference>
<evidence type="ECO:0000256" key="2">
    <source>
        <dbReference type="ARBA" id="ARBA00022737"/>
    </source>
</evidence>
<dbReference type="Pfam" id="PF13646">
    <property type="entry name" value="HEAT_2"/>
    <property type="match status" value="2"/>
</dbReference>
<dbReference type="SMART" id="SM01349">
    <property type="entry name" value="TOG"/>
    <property type="match status" value="1"/>
</dbReference>
<dbReference type="SUPFAM" id="SSF48371">
    <property type="entry name" value="ARM repeat"/>
    <property type="match status" value="1"/>
</dbReference>
<comment type="caution">
    <text evidence="6">The sequence shown here is derived from an EMBL/GenBank/DDBJ whole genome shotgun (WGS) entry which is preliminary data.</text>
</comment>
<dbReference type="InterPro" id="IPR027417">
    <property type="entry name" value="P-loop_NTPase"/>
</dbReference>
<dbReference type="SMART" id="SM00115">
    <property type="entry name" value="CASc"/>
    <property type="match status" value="1"/>
</dbReference>
<evidence type="ECO:0000256" key="1">
    <source>
        <dbReference type="ARBA" id="ARBA00010134"/>
    </source>
</evidence>
<dbReference type="SUPFAM" id="SSF52129">
    <property type="entry name" value="Caspase-like"/>
    <property type="match status" value="1"/>
</dbReference>
<feature type="domain" description="Caspase family p20" evidence="4">
    <location>
        <begin position="12"/>
        <end position="88"/>
    </location>
</feature>
<comment type="similarity">
    <text evidence="1">Belongs to the peptidase C14A family.</text>
</comment>
<dbReference type="Gene3D" id="3.40.50.1460">
    <property type="match status" value="1"/>
</dbReference>
<dbReference type="InterPro" id="IPR011989">
    <property type="entry name" value="ARM-like"/>
</dbReference>
<evidence type="ECO:0000313" key="6">
    <source>
        <dbReference type="EMBL" id="CAF4577971.1"/>
    </source>
</evidence>
<reference evidence="6" key="1">
    <citation type="submission" date="2021-02" db="EMBL/GenBank/DDBJ databases">
        <authorList>
            <person name="Nowell W R."/>
        </authorList>
    </citation>
    <scope>NUCLEOTIDE SEQUENCE</scope>
</reference>
<dbReference type="Pfam" id="PF00656">
    <property type="entry name" value="Peptidase_C14"/>
    <property type="match status" value="1"/>
</dbReference>
<keyword evidence="2" id="KW-0677">Repeat</keyword>
<evidence type="ECO:0008006" key="8">
    <source>
        <dbReference type="Google" id="ProtNLM"/>
    </source>
</evidence>
<dbReference type="InterPro" id="IPR015917">
    <property type="entry name" value="Pept_C14A"/>
</dbReference>
<dbReference type="GO" id="GO:0004197">
    <property type="term" value="F:cysteine-type endopeptidase activity"/>
    <property type="evidence" value="ECO:0007669"/>
    <property type="project" value="InterPro"/>
</dbReference>
<dbReference type="InterPro" id="IPR052039">
    <property type="entry name" value="Caspase-related_regulators"/>
</dbReference>
<dbReference type="Gene3D" id="1.25.10.10">
    <property type="entry name" value="Leucine-rich Repeat Variant"/>
    <property type="match status" value="2"/>
</dbReference>
<dbReference type="Gene3D" id="3.40.50.300">
    <property type="entry name" value="P-loop containing nucleotide triphosphate hydrolases"/>
    <property type="match status" value="1"/>
</dbReference>
<evidence type="ECO:0000256" key="3">
    <source>
        <dbReference type="PROSITE-ProRule" id="PRU00103"/>
    </source>
</evidence>
<dbReference type="InterPro" id="IPR007111">
    <property type="entry name" value="NACHT_NTPase"/>
</dbReference>
<sequence length="1175" mass="134824">MSNSKNNSPNIRRKLALVIGNQNYVKRPLRHSENDANDLHAVLTEIGFTVDRELNCKYDKMNDAIEKFSKKIKDEDLLLFYFAGHGFQYEGQNYLVSIDAIQDSDEILIDQSKLIKVDNILEKLSKPTFHVSIFLLDCCQENLSASKIIHLQDVETRDISEKKTESQCGIKISIVLVKMTAPGGSIIQFACAPGYRAADGYDQERNGLYTKYLLKHIARPKVEINLIFRRITRDVFEESKAKQKPYIKGDLMTEEPIYLSAGDSNDAMPFEAIRRKYQQYYVERFMNTCQKVPIEECYINLSITRTEEQEEKEKKLQSAKSHDEIINTYEEIYRNTTSIDIKEIFDKCKDRKKQVRVIGRAGIGKSIFCRYVAYQWAEGKLWSHYELVVLITLNSLTHESYPMSASDVKYSLVDLVQTQYFPCESLSDDDKMYFKSLCDEGKVLWLLDGYDELSLNISHQLKSVFDTIYQTQHHILTTRPYDISLSYKTQVEIIGFTDANITMYVNQFFEQLDENESESQHLLTYLKSNTKIWGIAHIPVHLELICCIWSDRKISMTKEASAKTTLEVTMLYDEMVQWLCRQYLKKQKHMATCSMTRNALRKHCEKELEFLENVAFYVMKDSSVIIDSNVFVEVEKTMGWFISDYPQLLNIGILKSFNDQRIGSHVDVKKPHYFVHLSFQEFFAAGYIVTGLRSGRPEDSINFIKANKYDQRFRLLLNFVSGLLTLYNEKEPIQYFWDAILNEPLDLVGLRHFDLIISCLEETRGGSSIPRRQELVDYIVMWIKIGVNMEDNKVLTYLQQALQQSCIIANEITIQETLIQLMQSKEPSTKINTLTLLSTLPFSNFPEKLLMEDNKVLTYLQQALQQSCIIANEISIQETLIQLMQSKEPSTKINTLTLLSTLPFSNFPEKLLDLIIIDLNIEPFYFHDTISKALTKLLEHIPHDVVLQRLLTVLKPQHNSKLIERVFTILKNTPENHAIYATIHMVVLATQDKNIYHRQIAHQVLGHLGGKATTQELIRLLLTVLSDQDCDVRLCACNALGLLGEKAASEEVVKVLSAALSGQDNGVRVYARRALERLVKNTGSEKVTKGLLTALSDQDCDVRECACDALGRLGEKAASEEVIKGLLIALSDQDYRVKKRACDALRQLGEKAASEEMIRGLLIALNDRDSVVRET</sequence>
<dbReference type="PANTHER" id="PTHR22576:SF37">
    <property type="entry name" value="MUCOSA-ASSOCIATED LYMPHOID TISSUE LYMPHOMA TRANSLOCATION PROTEIN 1"/>
    <property type="match status" value="1"/>
</dbReference>
<dbReference type="SUPFAM" id="SSF52540">
    <property type="entry name" value="P-loop containing nucleoside triphosphate hydrolases"/>
    <property type="match status" value="1"/>
</dbReference>
<dbReference type="InterPro" id="IPR021133">
    <property type="entry name" value="HEAT_type_2"/>
</dbReference>
<dbReference type="Proteomes" id="UP000663862">
    <property type="component" value="Unassembled WGS sequence"/>
</dbReference>
<dbReference type="EMBL" id="CAJOBQ010002768">
    <property type="protein sequence ID" value="CAF4577971.1"/>
    <property type="molecule type" value="Genomic_DNA"/>
</dbReference>
<evidence type="ECO:0000313" key="7">
    <source>
        <dbReference type="Proteomes" id="UP000663862"/>
    </source>
</evidence>
<dbReference type="InterPro" id="IPR011600">
    <property type="entry name" value="Pept_C14_caspase"/>
</dbReference>
<dbReference type="PROSITE" id="PS50077">
    <property type="entry name" value="HEAT_REPEAT"/>
    <property type="match status" value="1"/>
</dbReference>
<feature type="domain" description="NACHT" evidence="5">
    <location>
        <begin position="353"/>
        <end position="454"/>
    </location>
</feature>
<dbReference type="InterPro" id="IPR034085">
    <property type="entry name" value="TOG"/>
</dbReference>
<dbReference type="PROSITE" id="PS50208">
    <property type="entry name" value="CASPASE_P20"/>
    <property type="match status" value="1"/>
</dbReference>
<proteinExistence type="inferred from homology"/>
<dbReference type="InterPro" id="IPR029030">
    <property type="entry name" value="Caspase-like_dom_sf"/>
</dbReference>
<feature type="repeat" description="HEAT" evidence="3">
    <location>
        <begin position="1017"/>
        <end position="1054"/>
    </location>
</feature>
<dbReference type="InterPro" id="IPR001309">
    <property type="entry name" value="Pept_C14_p20"/>
</dbReference>
<evidence type="ECO:0000259" key="4">
    <source>
        <dbReference type="PROSITE" id="PS50208"/>
    </source>
</evidence>
<gene>
    <name evidence="6" type="ORF">TSG867_LOCUS26394</name>
</gene>
<accession>A0A821AHM7</accession>
<dbReference type="GO" id="GO:0006508">
    <property type="term" value="P:proteolysis"/>
    <property type="evidence" value="ECO:0007669"/>
    <property type="project" value="InterPro"/>
</dbReference>
<name>A0A821AHM7_9BILA</name>
<evidence type="ECO:0000259" key="5">
    <source>
        <dbReference type="PROSITE" id="PS50837"/>
    </source>
</evidence>
<dbReference type="PANTHER" id="PTHR22576">
    <property type="entry name" value="MUCOSA ASSOCIATED LYMPHOID TISSUE LYMPHOMA TRANSLOCATION PROTEIN 1/PARACASPASE"/>
    <property type="match status" value="1"/>
</dbReference>
<dbReference type="Pfam" id="PF05729">
    <property type="entry name" value="NACHT"/>
    <property type="match status" value="1"/>
</dbReference>
<organism evidence="6 7">
    <name type="scientific">Rotaria socialis</name>
    <dbReference type="NCBI Taxonomy" id="392032"/>
    <lineage>
        <taxon>Eukaryota</taxon>
        <taxon>Metazoa</taxon>
        <taxon>Spiralia</taxon>
        <taxon>Gnathifera</taxon>
        <taxon>Rotifera</taxon>
        <taxon>Eurotatoria</taxon>
        <taxon>Bdelloidea</taxon>
        <taxon>Philodinida</taxon>
        <taxon>Philodinidae</taxon>
        <taxon>Rotaria</taxon>
    </lineage>
</organism>
<protein>
    <recommendedName>
        <fullName evidence="8">NACHT domain-containing protein</fullName>
    </recommendedName>
</protein>
<dbReference type="AlphaFoldDB" id="A0A821AHM7"/>